<reference evidence="2 3" key="1">
    <citation type="submission" date="2019-03" db="EMBL/GenBank/DDBJ databases">
        <title>Genomic Encyclopedia of Type Strains, Phase IV (KMG-IV): sequencing the most valuable type-strain genomes for metagenomic binning, comparative biology and taxonomic classification.</title>
        <authorList>
            <person name="Goeker M."/>
        </authorList>
    </citation>
    <scope>NUCLEOTIDE SEQUENCE [LARGE SCALE GENOMIC DNA]</scope>
    <source>
        <strain evidence="2 3">DSM 46770</strain>
    </source>
</reference>
<keyword evidence="1" id="KW-0812">Transmembrane</keyword>
<protein>
    <submittedName>
        <fullName evidence="2">Uncharacterized protein</fullName>
    </submittedName>
</protein>
<name>A0A4R6V2S4_9ACTN</name>
<dbReference type="Proteomes" id="UP000295281">
    <property type="component" value="Unassembled WGS sequence"/>
</dbReference>
<keyword evidence="3" id="KW-1185">Reference proteome</keyword>
<feature type="transmembrane region" description="Helical" evidence="1">
    <location>
        <begin position="40"/>
        <end position="59"/>
    </location>
</feature>
<feature type="transmembrane region" description="Helical" evidence="1">
    <location>
        <begin position="12"/>
        <end position="34"/>
    </location>
</feature>
<keyword evidence="1" id="KW-1133">Transmembrane helix</keyword>
<accession>A0A4R6V2S4</accession>
<gene>
    <name evidence="2" type="ORF">EV190_10597</name>
</gene>
<proteinExistence type="predicted"/>
<evidence type="ECO:0000313" key="2">
    <source>
        <dbReference type="EMBL" id="TDQ52980.1"/>
    </source>
</evidence>
<keyword evidence="1" id="KW-0472">Membrane</keyword>
<organism evidence="2 3">
    <name type="scientific">Actinorugispora endophytica</name>
    <dbReference type="NCBI Taxonomy" id="1605990"/>
    <lineage>
        <taxon>Bacteria</taxon>
        <taxon>Bacillati</taxon>
        <taxon>Actinomycetota</taxon>
        <taxon>Actinomycetes</taxon>
        <taxon>Streptosporangiales</taxon>
        <taxon>Nocardiopsidaceae</taxon>
        <taxon>Actinorugispora</taxon>
    </lineage>
</organism>
<comment type="caution">
    <text evidence="2">The sequence shown here is derived from an EMBL/GenBank/DDBJ whole genome shotgun (WGS) entry which is preliminary data.</text>
</comment>
<evidence type="ECO:0000256" key="1">
    <source>
        <dbReference type="SAM" id="Phobius"/>
    </source>
</evidence>
<evidence type="ECO:0000313" key="3">
    <source>
        <dbReference type="Proteomes" id="UP000295281"/>
    </source>
</evidence>
<dbReference type="AlphaFoldDB" id="A0A4R6V2S4"/>
<sequence length="76" mass="8104">MHPPKHETRALGRTLLLGAAVWLAGSAGLVALAVSMDGSWPSYLFGPLCLAALFAVLPYPDRPGPRRVFASSEDEQ</sequence>
<dbReference type="EMBL" id="SNYN01000005">
    <property type="protein sequence ID" value="TDQ52980.1"/>
    <property type="molecule type" value="Genomic_DNA"/>
</dbReference>
<dbReference type="RefSeq" id="WP_133741096.1">
    <property type="nucleotide sequence ID" value="NZ_SNYN01000005.1"/>
</dbReference>